<organism evidence="2 3">
    <name type="scientific">Saccharopolyspora halophila</name>
    <dbReference type="NCBI Taxonomy" id="405551"/>
    <lineage>
        <taxon>Bacteria</taxon>
        <taxon>Bacillati</taxon>
        <taxon>Actinomycetota</taxon>
        <taxon>Actinomycetes</taxon>
        <taxon>Pseudonocardiales</taxon>
        <taxon>Pseudonocardiaceae</taxon>
        <taxon>Saccharopolyspora</taxon>
    </lineage>
</organism>
<dbReference type="Proteomes" id="UP001501218">
    <property type="component" value="Unassembled WGS sequence"/>
</dbReference>
<reference evidence="2 3" key="1">
    <citation type="journal article" date="2019" name="Int. J. Syst. Evol. Microbiol.">
        <title>The Global Catalogue of Microorganisms (GCM) 10K type strain sequencing project: providing services to taxonomists for standard genome sequencing and annotation.</title>
        <authorList>
            <consortium name="The Broad Institute Genomics Platform"/>
            <consortium name="The Broad Institute Genome Sequencing Center for Infectious Disease"/>
            <person name="Wu L."/>
            <person name="Ma J."/>
        </authorList>
    </citation>
    <scope>NUCLEOTIDE SEQUENCE [LARGE SCALE GENOMIC DNA]</scope>
    <source>
        <strain evidence="2 3">JCM 16221</strain>
    </source>
</reference>
<gene>
    <name evidence="2" type="ORF">GCM10009854_03730</name>
</gene>
<evidence type="ECO:0000256" key="1">
    <source>
        <dbReference type="SAM" id="Phobius"/>
    </source>
</evidence>
<accession>A0ABN3FK23</accession>
<evidence type="ECO:0000313" key="3">
    <source>
        <dbReference type="Proteomes" id="UP001501218"/>
    </source>
</evidence>
<dbReference type="RefSeq" id="WP_344125757.1">
    <property type="nucleotide sequence ID" value="NZ_BAAARA010000001.1"/>
</dbReference>
<protein>
    <submittedName>
        <fullName evidence="2">DUF4307 domain-containing protein</fullName>
    </submittedName>
</protein>
<keyword evidence="1" id="KW-0812">Transmembrane</keyword>
<dbReference type="Pfam" id="PF14155">
    <property type="entry name" value="DUF4307"/>
    <property type="match status" value="1"/>
</dbReference>
<dbReference type="EMBL" id="BAAARA010000001">
    <property type="protein sequence ID" value="GAA2331787.1"/>
    <property type="molecule type" value="Genomic_DNA"/>
</dbReference>
<name>A0ABN3FK23_9PSEU</name>
<keyword evidence="1" id="KW-0472">Membrane</keyword>
<comment type="caution">
    <text evidence="2">The sequence shown here is derived from an EMBL/GenBank/DDBJ whole genome shotgun (WGS) entry which is preliminary data.</text>
</comment>
<feature type="transmembrane region" description="Helical" evidence="1">
    <location>
        <begin position="23"/>
        <end position="45"/>
    </location>
</feature>
<proteinExistence type="predicted"/>
<keyword evidence="3" id="KW-1185">Reference proteome</keyword>
<keyword evidence="1" id="KW-1133">Transmembrane helix</keyword>
<evidence type="ECO:0000313" key="2">
    <source>
        <dbReference type="EMBL" id="GAA2331787.1"/>
    </source>
</evidence>
<sequence>MTNQQLPPERYGSRARAARSRPALRWSLLVLALVVLIGVAVLGYLNLGSAPIQGKQAAFRILDDHTVEVTVEVQRDDPSKPADCVVRARAESGREVGRREVLIHPADGVVRQDTQLRTSERAVVGEVYGCTYSVPEYLSTRTRPTG</sequence>
<dbReference type="InterPro" id="IPR025443">
    <property type="entry name" value="DUF4307"/>
</dbReference>